<dbReference type="InterPro" id="IPR042425">
    <property type="entry name" value="APCDD1"/>
</dbReference>
<dbReference type="InterPro" id="IPR029405">
    <property type="entry name" value="APCDD1_dom"/>
</dbReference>
<evidence type="ECO:0000256" key="6">
    <source>
        <dbReference type="ARBA" id="ARBA00023136"/>
    </source>
</evidence>
<feature type="region of interest" description="Disordered" evidence="10">
    <location>
        <begin position="1"/>
        <end position="22"/>
    </location>
</feature>
<keyword evidence="12" id="KW-1185">Reference proteome</keyword>
<gene>
    <name evidence="13" type="primary">LOC120043295</name>
</gene>
<dbReference type="GO" id="GO:0017147">
    <property type="term" value="F:Wnt-protein binding"/>
    <property type="evidence" value="ECO:0007669"/>
    <property type="project" value="InterPro"/>
</dbReference>
<dbReference type="GO" id="GO:0016055">
    <property type="term" value="P:Wnt signaling pathway"/>
    <property type="evidence" value="ECO:0007669"/>
    <property type="project" value="UniProtKB-KW"/>
</dbReference>
<feature type="domain" description="APCDD1" evidence="11">
    <location>
        <begin position="23"/>
        <end position="231"/>
    </location>
</feature>
<keyword evidence="6" id="KW-0472">Membrane</keyword>
<keyword evidence="2" id="KW-1003">Cell membrane</keyword>
<evidence type="ECO:0000313" key="13">
    <source>
        <dbReference type="RefSeq" id="XP_038843846.1"/>
    </source>
</evidence>
<evidence type="ECO:0000256" key="2">
    <source>
        <dbReference type="ARBA" id="ARBA00022475"/>
    </source>
</evidence>
<dbReference type="AlphaFoldDB" id="A0A8U0QJN2"/>
<accession>A0A8U0QJN2</accession>
<reference evidence="13" key="1">
    <citation type="submission" date="2025-08" db="UniProtKB">
        <authorList>
            <consortium name="RefSeq"/>
        </authorList>
    </citation>
    <scope>IDENTIFICATION</scope>
    <source>
        <tissue evidence="13">White muscle</tissue>
    </source>
</reference>
<dbReference type="SMART" id="SM01352">
    <property type="entry name" value="APCDDC"/>
    <property type="match status" value="1"/>
</dbReference>
<dbReference type="KEGG" id="snh:120043295"/>
<evidence type="ECO:0000256" key="7">
    <source>
        <dbReference type="ARBA" id="ARBA00023180"/>
    </source>
</evidence>
<evidence type="ECO:0000313" key="12">
    <source>
        <dbReference type="Proteomes" id="UP000808372"/>
    </source>
</evidence>
<evidence type="ECO:0000256" key="10">
    <source>
        <dbReference type="SAM" id="MobiDB-lite"/>
    </source>
</evidence>
<organism evidence="12 13">
    <name type="scientific">Salvelinus namaycush</name>
    <name type="common">Lake trout</name>
    <name type="synonym">Salmo namaycush</name>
    <dbReference type="NCBI Taxonomy" id="8040"/>
    <lineage>
        <taxon>Eukaryota</taxon>
        <taxon>Metazoa</taxon>
        <taxon>Chordata</taxon>
        <taxon>Craniata</taxon>
        <taxon>Vertebrata</taxon>
        <taxon>Euteleostomi</taxon>
        <taxon>Actinopterygii</taxon>
        <taxon>Neopterygii</taxon>
        <taxon>Teleostei</taxon>
        <taxon>Protacanthopterygii</taxon>
        <taxon>Salmoniformes</taxon>
        <taxon>Salmonidae</taxon>
        <taxon>Salmoninae</taxon>
        <taxon>Salvelinus</taxon>
    </lineage>
</organism>
<protein>
    <recommendedName>
        <fullName evidence="9">Protein APCDD1</fullName>
    </recommendedName>
</protein>
<keyword evidence="5" id="KW-0732">Signal</keyword>
<evidence type="ECO:0000256" key="1">
    <source>
        <dbReference type="ARBA" id="ARBA00004251"/>
    </source>
</evidence>
<dbReference type="GO" id="GO:0030178">
    <property type="term" value="P:negative regulation of Wnt signaling pathway"/>
    <property type="evidence" value="ECO:0007669"/>
    <property type="project" value="InterPro"/>
</dbReference>
<proteinExistence type="inferred from homology"/>
<keyword evidence="7" id="KW-0325">Glycoprotein</keyword>
<comment type="similarity">
    <text evidence="8">Belongs to the APCDD1 family.</text>
</comment>
<keyword evidence="3" id="KW-0879">Wnt signaling pathway</keyword>
<dbReference type="Proteomes" id="UP000808372">
    <property type="component" value="Unplaced"/>
</dbReference>
<name>A0A8U0QJN2_SALNM</name>
<dbReference type="GeneID" id="120043295"/>
<evidence type="ECO:0000256" key="5">
    <source>
        <dbReference type="ARBA" id="ARBA00022729"/>
    </source>
</evidence>
<evidence type="ECO:0000256" key="4">
    <source>
        <dbReference type="ARBA" id="ARBA00022692"/>
    </source>
</evidence>
<evidence type="ECO:0000259" key="11">
    <source>
        <dbReference type="SMART" id="SM01352"/>
    </source>
</evidence>
<dbReference type="PANTHER" id="PTHR31021:SF2">
    <property type="entry name" value="PROTEIN APCDD1"/>
    <property type="match status" value="1"/>
</dbReference>
<dbReference type="PANTHER" id="PTHR31021">
    <property type="entry name" value="ADENOMATOSIS POLYPOSIS COLI DOWN-REGULATED 1"/>
    <property type="match status" value="1"/>
</dbReference>
<dbReference type="GO" id="GO:0005886">
    <property type="term" value="C:plasma membrane"/>
    <property type="evidence" value="ECO:0007669"/>
    <property type="project" value="UniProtKB-SubCell"/>
</dbReference>
<evidence type="ECO:0000256" key="9">
    <source>
        <dbReference type="ARBA" id="ARBA00040474"/>
    </source>
</evidence>
<evidence type="ECO:0000256" key="8">
    <source>
        <dbReference type="ARBA" id="ARBA00038384"/>
    </source>
</evidence>
<evidence type="ECO:0000256" key="3">
    <source>
        <dbReference type="ARBA" id="ARBA00022687"/>
    </source>
</evidence>
<keyword evidence="4" id="KW-0812">Transmembrane</keyword>
<sequence length="278" mass="31767">MSCPLPHPPLSNSSPHPPLSNSSLHPPLSIHLSLSPLSIHPSLSLSASCEVRPGPEFLTRSYRFFPNNTFKANQFYYRDNHCTTPTYTLVARGRLRLRQASWIIRGGTEADYQLHRTQVVCHSADVAKDLSQRLNPSCRGTVRIKAPWEPNVSYELWNEEGCDCSRQINFSIHELQLLRVEKQYPHNNLDHMVEELFLGDIHTEVAQRMYYRPSKAVRSAFLNGLSKVLKDQLASRDNPDTLGKLIILAVRIDNRLRERRRERMEGFQVVSSVSGPTE</sequence>
<dbReference type="Pfam" id="PF14921">
    <property type="entry name" value="APCDDC"/>
    <property type="match status" value="1"/>
</dbReference>
<comment type="subcellular location">
    <subcellularLocation>
        <location evidence="1">Cell membrane</location>
        <topology evidence="1">Single-pass type I membrane protein</topology>
    </subcellularLocation>
</comment>
<dbReference type="RefSeq" id="XP_038843846.1">
    <property type="nucleotide sequence ID" value="XM_038987918.1"/>
</dbReference>
<feature type="compositionally biased region" description="Low complexity" evidence="10">
    <location>
        <begin position="10"/>
        <end position="22"/>
    </location>
</feature>